<feature type="domain" description="HTH tetR-type" evidence="5">
    <location>
        <begin position="6"/>
        <end position="66"/>
    </location>
</feature>
<dbReference type="PROSITE" id="PS50977">
    <property type="entry name" value="HTH_TETR_2"/>
    <property type="match status" value="1"/>
</dbReference>
<proteinExistence type="predicted"/>
<protein>
    <submittedName>
        <fullName evidence="6">TetR family transcriptional regulator</fullName>
    </submittedName>
</protein>
<dbReference type="InterPro" id="IPR009057">
    <property type="entry name" value="Homeodomain-like_sf"/>
</dbReference>
<dbReference type="RefSeq" id="WP_126629657.1">
    <property type="nucleotide sequence ID" value="NZ_BIFT01000002.1"/>
</dbReference>
<keyword evidence="3" id="KW-0804">Transcription</keyword>
<dbReference type="PANTHER" id="PTHR47506:SF1">
    <property type="entry name" value="HTH-TYPE TRANSCRIPTIONAL REGULATOR YJDC"/>
    <property type="match status" value="1"/>
</dbReference>
<keyword evidence="1" id="KW-0805">Transcription regulation</keyword>
<accession>A0A402BDE9</accession>
<evidence type="ECO:0000256" key="2">
    <source>
        <dbReference type="ARBA" id="ARBA00023125"/>
    </source>
</evidence>
<gene>
    <name evidence="6" type="ORF">KDA_48690</name>
</gene>
<dbReference type="AlphaFoldDB" id="A0A402BDE9"/>
<evidence type="ECO:0000256" key="4">
    <source>
        <dbReference type="PROSITE-ProRule" id="PRU00335"/>
    </source>
</evidence>
<dbReference type="EMBL" id="BIFT01000002">
    <property type="protein sequence ID" value="GCE29385.1"/>
    <property type="molecule type" value="Genomic_DNA"/>
</dbReference>
<dbReference type="Gene3D" id="1.10.357.10">
    <property type="entry name" value="Tetracycline Repressor, domain 2"/>
    <property type="match status" value="1"/>
</dbReference>
<evidence type="ECO:0000259" key="5">
    <source>
        <dbReference type="PROSITE" id="PS50977"/>
    </source>
</evidence>
<dbReference type="GO" id="GO:0003677">
    <property type="term" value="F:DNA binding"/>
    <property type="evidence" value="ECO:0007669"/>
    <property type="project" value="UniProtKB-UniRule"/>
</dbReference>
<organism evidence="6 7">
    <name type="scientific">Dictyobacter alpinus</name>
    <dbReference type="NCBI Taxonomy" id="2014873"/>
    <lineage>
        <taxon>Bacteria</taxon>
        <taxon>Bacillati</taxon>
        <taxon>Chloroflexota</taxon>
        <taxon>Ktedonobacteria</taxon>
        <taxon>Ktedonobacterales</taxon>
        <taxon>Dictyobacteraceae</taxon>
        <taxon>Dictyobacter</taxon>
    </lineage>
</organism>
<dbReference type="Gene3D" id="1.10.10.60">
    <property type="entry name" value="Homeodomain-like"/>
    <property type="match status" value="1"/>
</dbReference>
<dbReference type="InterPro" id="IPR036271">
    <property type="entry name" value="Tet_transcr_reg_TetR-rel_C_sf"/>
</dbReference>
<name>A0A402BDE9_9CHLR</name>
<keyword evidence="7" id="KW-1185">Reference proteome</keyword>
<dbReference type="Proteomes" id="UP000287171">
    <property type="component" value="Unassembled WGS sequence"/>
</dbReference>
<dbReference type="OrthoDB" id="9795242at2"/>
<evidence type="ECO:0000313" key="7">
    <source>
        <dbReference type="Proteomes" id="UP000287171"/>
    </source>
</evidence>
<dbReference type="InterPro" id="IPR011075">
    <property type="entry name" value="TetR_C"/>
</dbReference>
<feature type="DNA-binding region" description="H-T-H motif" evidence="4">
    <location>
        <begin position="29"/>
        <end position="48"/>
    </location>
</feature>
<dbReference type="SUPFAM" id="SSF46689">
    <property type="entry name" value="Homeodomain-like"/>
    <property type="match status" value="1"/>
</dbReference>
<evidence type="ECO:0000256" key="1">
    <source>
        <dbReference type="ARBA" id="ARBA00023015"/>
    </source>
</evidence>
<dbReference type="Pfam" id="PF00440">
    <property type="entry name" value="TetR_N"/>
    <property type="match status" value="1"/>
</dbReference>
<keyword evidence="2 4" id="KW-0238">DNA-binding</keyword>
<evidence type="ECO:0000313" key="6">
    <source>
        <dbReference type="EMBL" id="GCE29385.1"/>
    </source>
</evidence>
<comment type="caution">
    <text evidence="6">The sequence shown here is derived from an EMBL/GenBank/DDBJ whole genome shotgun (WGS) entry which is preliminary data.</text>
</comment>
<dbReference type="SUPFAM" id="SSF48498">
    <property type="entry name" value="Tetracyclin repressor-like, C-terminal domain"/>
    <property type="match status" value="1"/>
</dbReference>
<evidence type="ECO:0000256" key="3">
    <source>
        <dbReference type="ARBA" id="ARBA00023163"/>
    </source>
</evidence>
<dbReference type="PANTHER" id="PTHR47506">
    <property type="entry name" value="TRANSCRIPTIONAL REGULATORY PROTEIN"/>
    <property type="match status" value="1"/>
</dbReference>
<sequence>MARPKEFNRDQVIDKAMDLFWEKGYEGSSVEDLVQCTGIGRGSLYDTFGDKHALYLIALDRYMGTSGGPLNNLQGQENSFRDALRNFFQDRIEEAFTGPTRYGCFMVNAGIELAPHDPEVAQKVQGGLDQTEEAFYHVLIKAQAAGELSWKANPHQLARFLLNTLLGIRVLSRANPDRQTLQDVVETALMALG</sequence>
<dbReference type="PRINTS" id="PR00455">
    <property type="entry name" value="HTHTETR"/>
</dbReference>
<reference evidence="7" key="1">
    <citation type="submission" date="2018-12" db="EMBL/GenBank/DDBJ databases">
        <title>Tengunoibacter tsumagoiensis gen. nov., sp. nov., Dictyobacter kobayashii sp. nov., D. alpinus sp. nov., and D. joshuensis sp. nov. and description of Dictyobacteraceae fam. nov. within the order Ktedonobacterales isolated from Tengu-no-mugimeshi.</title>
        <authorList>
            <person name="Wang C.M."/>
            <person name="Zheng Y."/>
            <person name="Sakai Y."/>
            <person name="Toyoda A."/>
            <person name="Minakuchi Y."/>
            <person name="Abe K."/>
            <person name="Yokota A."/>
            <person name="Yabe S."/>
        </authorList>
    </citation>
    <scope>NUCLEOTIDE SEQUENCE [LARGE SCALE GENOMIC DNA]</scope>
    <source>
        <strain evidence="7">Uno16</strain>
    </source>
</reference>
<dbReference type="InterPro" id="IPR001647">
    <property type="entry name" value="HTH_TetR"/>
</dbReference>
<dbReference type="Pfam" id="PF16925">
    <property type="entry name" value="TetR_C_13"/>
    <property type="match status" value="1"/>
</dbReference>